<keyword evidence="3" id="KW-1185">Reference proteome</keyword>
<dbReference type="RefSeq" id="WP_190434691.1">
    <property type="nucleotide sequence ID" value="NZ_JAMPKM010000006.1"/>
</dbReference>
<keyword evidence="1" id="KW-0472">Membrane</keyword>
<organism evidence="2 3">
    <name type="scientific">Trichocoleus desertorum GB2-A4</name>
    <dbReference type="NCBI Taxonomy" id="2933944"/>
    <lineage>
        <taxon>Bacteria</taxon>
        <taxon>Bacillati</taxon>
        <taxon>Cyanobacteriota</taxon>
        <taxon>Cyanophyceae</taxon>
        <taxon>Leptolyngbyales</taxon>
        <taxon>Trichocoleusaceae</taxon>
        <taxon>Trichocoleus</taxon>
    </lineage>
</organism>
<gene>
    <name evidence="2" type="ORF">NC998_12105</name>
</gene>
<accession>A0ABV0J7T9</accession>
<feature type="transmembrane region" description="Helical" evidence="1">
    <location>
        <begin position="15"/>
        <end position="37"/>
    </location>
</feature>
<proteinExistence type="predicted"/>
<evidence type="ECO:0000313" key="2">
    <source>
        <dbReference type="EMBL" id="MEP0817837.1"/>
    </source>
</evidence>
<sequence length="98" mass="10929">MNRLNRLVRQYHRKIALVLALPLLLTVLTGMAYTILVEWFQQGAIAPTILSLHNGEIFRLGGIYPILNGLGLLGLLATGLPMTSLFSKRRTQKEASDR</sequence>
<evidence type="ECO:0000313" key="3">
    <source>
        <dbReference type="Proteomes" id="UP001464891"/>
    </source>
</evidence>
<name>A0ABV0J7T9_9CYAN</name>
<feature type="transmembrane region" description="Helical" evidence="1">
    <location>
        <begin position="57"/>
        <end position="80"/>
    </location>
</feature>
<evidence type="ECO:0000256" key="1">
    <source>
        <dbReference type="SAM" id="Phobius"/>
    </source>
</evidence>
<keyword evidence="1" id="KW-1133">Transmembrane helix</keyword>
<reference evidence="2 3" key="1">
    <citation type="submission" date="2022-04" db="EMBL/GenBank/DDBJ databases">
        <title>Positive selection, recombination, and allopatry shape intraspecific diversity of widespread and dominant cyanobacteria.</title>
        <authorList>
            <person name="Wei J."/>
            <person name="Shu W."/>
            <person name="Hu C."/>
        </authorList>
    </citation>
    <scope>NUCLEOTIDE SEQUENCE [LARGE SCALE GENOMIC DNA]</scope>
    <source>
        <strain evidence="2 3">GB2-A4</strain>
    </source>
</reference>
<dbReference type="Proteomes" id="UP001464891">
    <property type="component" value="Unassembled WGS sequence"/>
</dbReference>
<dbReference type="EMBL" id="JAMPKM010000006">
    <property type="protein sequence ID" value="MEP0817837.1"/>
    <property type="molecule type" value="Genomic_DNA"/>
</dbReference>
<keyword evidence="1" id="KW-0812">Transmembrane</keyword>
<comment type="caution">
    <text evidence="2">The sequence shown here is derived from an EMBL/GenBank/DDBJ whole genome shotgun (WGS) entry which is preliminary data.</text>
</comment>
<protein>
    <submittedName>
        <fullName evidence="2">Peptidase</fullName>
    </submittedName>
</protein>